<dbReference type="EMBL" id="PP934186">
    <property type="protein sequence ID" value="XDG30785.1"/>
    <property type="molecule type" value="Genomic_DNA"/>
</dbReference>
<proteinExistence type="predicted"/>
<reference evidence="1" key="1">
    <citation type="submission" date="2024-06" db="EMBL/GenBank/DDBJ databases">
        <authorList>
            <person name="Yang R."/>
        </authorList>
    </citation>
    <scope>NUCLEOTIDE SEQUENCE</scope>
</reference>
<organism evidence="1">
    <name type="scientific">Vibrio phage P018-4</name>
    <dbReference type="NCBI Taxonomy" id="3229728"/>
    <lineage>
        <taxon>Viruses</taxon>
        <taxon>Duplodnaviria</taxon>
        <taxon>Heunggongvirae</taxon>
        <taxon>Uroviricota</taxon>
        <taxon>Caudoviricetes</taxon>
    </lineage>
</organism>
<accession>A0AB39AJ40</accession>
<name>A0AB39AJ40_9CAUD</name>
<evidence type="ECO:0000313" key="1">
    <source>
        <dbReference type="EMBL" id="XDG30785.1"/>
    </source>
</evidence>
<sequence length="70" mass="8199">MNKVTDTYYVKYEWDARHAAAEVFKEVFGMDLEVKDLYDSDDTLFWVDDTELVVTVVSEGLFRVDVLKEV</sequence>
<protein>
    <submittedName>
        <fullName evidence="1">Uncharacterized protein</fullName>
    </submittedName>
</protein>